<dbReference type="Proteomes" id="UP000077248">
    <property type="component" value="Unassembled WGS sequence"/>
</dbReference>
<dbReference type="PANTHER" id="PTHR48050:SF27">
    <property type="entry name" value="GLUCOSYLTRANSFERASE, PUTATIVE (AFU_ORTHOLOGUE AFUA_7G04880)-RELATED"/>
    <property type="match status" value="1"/>
</dbReference>
<dbReference type="SUPFAM" id="SSF53756">
    <property type="entry name" value="UDP-Glycosyltransferase/glycogen phosphorylase"/>
    <property type="match status" value="1"/>
</dbReference>
<feature type="region of interest" description="Disordered" evidence="2">
    <location>
        <begin position="1"/>
        <end position="36"/>
    </location>
</feature>
<sequence>MMRPRPDSTQAPIPVEFEQGNGVHRMRARPDSTQAPMPVQYEHDYEVHHTDAPPPYTPEELTGSIPQPGDTGVTNDGRIDIDLNSRLTKTLVKLVPKHEKEEPELSRRYTINRLWSIRLNIVIQVVGSRGDVQPFIALGQELQRYGHRVRIATHNTFESFVHESNLEFYPIGGDPKELMAYMVKNPGLIPSMKSLREGDIQKKRDMITEMLYGCWHSCVEPDLKTGQPFVAEAIIANPPSFAHVHCAQALGIPLHLMFTMPWSSTRAFPHPLANFKGGEISTALINYASYGVVEFLTWQGLGDVINRFRHSLDLEDVPVSVGPVLASTLKVPFTYCWSPALVPKPADWAAHIDVCGFFFREPTPYTPPAEIDQFLRNGLPPVYIGFGSIVLDDPAKMTSSILETVRALGIRAIISRGWSNLGADLPNDNKDVLFIGDCPHEWLFQHVAAVVHHGGAGTAACGLRNACPTVVVPFFGDQPFWGEMIAAAGAGPMPIPHKLLTAENLTPAIHFCLTHEAKQAARALSSQMASERGVEAAAQSFHANLPLETMRCALLPTEVASWKTKKGSILLSKLAAQVLIENGVIVSSDLENHETDPFIITNQRWDPVTSTTSACVGIVGDMGMAAKGMVVDPFTEPKHSVTSSAASTSSDKSNGAAVAGRVAGGVAKGFGRFVGAFYKGVIVDLPLATTEGFRNVPRLYGEEVKDHGEVTGALSGFQVGGKNFVHGIADGFSDPFRQTYEGGKKEGAIGYAKGFGKGMAGLVTKTSAAAVGIVAYPGDGIVKSMKYLAKSGTRKRIRAAKLVETEWIGRKFEADLNAMELIREFERLRKGKEKVRT</sequence>
<dbReference type="GO" id="GO:0016906">
    <property type="term" value="F:sterol 3-beta-glucosyltransferase activity"/>
    <property type="evidence" value="ECO:0007669"/>
    <property type="project" value="UniProtKB-ARBA"/>
</dbReference>
<dbReference type="InterPro" id="IPR004276">
    <property type="entry name" value="GlycoTrans_28_N"/>
</dbReference>
<dbReference type="FunFam" id="3.40.50.2000:FF:000009">
    <property type="entry name" value="Sterol 3-beta-glucosyltransferase UGT80A2"/>
    <property type="match status" value="1"/>
</dbReference>
<evidence type="ECO:0000256" key="2">
    <source>
        <dbReference type="SAM" id="MobiDB-lite"/>
    </source>
</evidence>
<dbReference type="InterPro" id="IPR010610">
    <property type="entry name" value="EryCIII-like_C"/>
</dbReference>
<evidence type="ECO:0000259" key="4">
    <source>
        <dbReference type="Pfam" id="PF06722"/>
    </source>
</evidence>
<evidence type="ECO:0000259" key="3">
    <source>
        <dbReference type="Pfam" id="PF03033"/>
    </source>
</evidence>
<dbReference type="Pfam" id="PF03033">
    <property type="entry name" value="Glyco_transf_28"/>
    <property type="match status" value="1"/>
</dbReference>
<dbReference type="RefSeq" id="XP_018379743.1">
    <property type="nucleotide sequence ID" value="XM_018535922.1"/>
</dbReference>
<dbReference type="CDD" id="cd03784">
    <property type="entry name" value="GT1_Gtf-like"/>
    <property type="match status" value="1"/>
</dbReference>
<protein>
    <submittedName>
        <fullName evidence="5">UDP-Glycosyltransferase/glycogen phosphorylase</fullName>
    </submittedName>
</protein>
<dbReference type="KEGG" id="aalt:CC77DRAFT_975616"/>
<dbReference type="OMA" id="PNPNIYY"/>
<dbReference type="GeneID" id="29121516"/>
<accession>A0A177D5D4</accession>
<feature type="region of interest" description="Disordered" evidence="2">
    <location>
        <begin position="48"/>
        <end position="78"/>
    </location>
</feature>
<evidence type="ECO:0000313" key="5">
    <source>
        <dbReference type="EMBL" id="OAG14322.1"/>
    </source>
</evidence>
<dbReference type="Pfam" id="PF06722">
    <property type="entry name" value="EryCIII-like_C"/>
    <property type="match status" value="1"/>
</dbReference>
<reference evidence="5 6" key="1">
    <citation type="submission" date="2016-05" db="EMBL/GenBank/DDBJ databases">
        <title>Comparative analysis of secretome profiles of manganese(II)-oxidizing ascomycete fungi.</title>
        <authorList>
            <consortium name="DOE Joint Genome Institute"/>
            <person name="Zeiner C.A."/>
            <person name="Purvine S.O."/>
            <person name="Zink E.M."/>
            <person name="Wu S."/>
            <person name="Pasa-Tolic L."/>
            <person name="Chaput D.L."/>
            <person name="Haridas S."/>
            <person name="Grigoriev I.V."/>
            <person name="Santelli C.M."/>
            <person name="Hansel C.M."/>
        </authorList>
    </citation>
    <scope>NUCLEOTIDE SEQUENCE [LARGE SCALE GENOMIC DNA]</scope>
    <source>
        <strain evidence="5 6">SRC1lrK2f</strain>
    </source>
</reference>
<dbReference type="FunFam" id="3.40.50.2000:FF:000100">
    <property type="entry name" value="Glycosyltransferase family 1 protein"/>
    <property type="match status" value="1"/>
</dbReference>
<dbReference type="VEuPathDB" id="FungiDB:CC77DRAFT_975616"/>
<keyword evidence="6" id="KW-1185">Reference proteome</keyword>
<name>A0A177D5D4_ALTAL</name>
<keyword evidence="1 5" id="KW-0808">Transferase</keyword>
<dbReference type="EMBL" id="KV441501">
    <property type="protein sequence ID" value="OAG14322.1"/>
    <property type="molecule type" value="Genomic_DNA"/>
</dbReference>
<proteinExistence type="predicted"/>
<feature type="domain" description="Erythromycin biosynthesis protein CIII-like C-terminal" evidence="4">
    <location>
        <begin position="431"/>
        <end position="531"/>
    </location>
</feature>
<dbReference type="AlphaFoldDB" id="A0A177D5D4"/>
<feature type="domain" description="Glycosyltransferase family 28 N-terminal" evidence="3">
    <location>
        <begin position="121"/>
        <end position="269"/>
    </location>
</feature>
<dbReference type="GO" id="GO:0005975">
    <property type="term" value="P:carbohydrate metabolic process"/>
    <property type="evidence" value="ECO:0007669"/>
    <property type="project" value="InterPro"/>
</dbReference>
<evidence type="ECO:0000313" key="6">
    <source>
        <dbReference type="Proteomes" id="UP000077248"/>
    </source>
</evidence>
<gene>
    <name evidence="5" type="ORF">CC77DRAFT_975616</name>
</gene>
<dbReference type="InterPro" id="IPR002213">
    <property type="entry name" value="UDP_glucos_trans"/>
</dbReference>
<organism evidence="5 6">
    <name type="scientific">Alternaria alternata</name>
    <name type="common">Alternaria rot fungus</name>
    <name type="synonym">Torula alternata</name>
    <dbReference type="NCBI Taxonomy" id="5599"/>
    <lineage>
        <taxon>Eukaryota</taxon>
        <taxon>Fungi</taxon>
        <taxon>Dikarya</taxon>
        <taxon>Ascomycota</taxon>
        <taxon>Pezizomycotina</taxon>
        <taxon>Dothideomycetes</taxon>
        <taxon>Pleosporomycetidae</taxon>
        <taxon>Pleosporales</taxon>
        <taxon>Pleosporineae</taxon>
        <taxon>Pleosporaceae</taxon>
        <taxon>Alternaria</taxon>
        <taxon>Alternaria sect. Alternaria</taxon>
        <taxon>Alternaria alternata complex</taxon>
    </lineage>
</organism>
<dbReference type="PANTHER" id="PTHR48050">
    <property type="entry name" value="STEROL 3-BETA-GLUCOSYLTRANSFERASE"/>
    <property type="match status" value="1"/>
</dbReference>
<dbReference type="Gene3D" id="3.40.50.2000">
    <property type="entry name" value="Glycogen Phosphorylase B"/>
    <property type="match status" value="2"/>
</dbReference>
<evidence type="ECO:0000256" key="1">
    <source>
        <dbReference type="ARBA" id="ARBA00022679"/>
    </source>
</evidence>
<dbReference type="InterPro" id="IPR050426">
    <property type="entry name" value="Glycosyltransferase_28"/>
</dbReference>